<dbReference type="Pfam" id="PF11720">
    <property type="entry name" value="Inhibitor_I78"/>
    <property type="match status" value="1"/>
</dbReference>
<sequence>MIRLVLPAAVALVMTGACTPKTPPEAIPGVECNASKLGDLVGKTRSPEVEAEARKLSGAKTVRWLTPESMMTMDFRPDRLNLHLGTDGKIGSARCG</sequence>
<gene>
    <name evidence="1" type="ORF">HNP52_001903</name>
</gene>
<evidence type="ECO:0008006" key="3">
    <source>
        <dbReference type="Google" id="ProtNLM"/>
    </source>
</evidence>
<protein>
    <recommendedName>
        <fullName evidence="3">Peptidase inhibitor I78 family protein</fullName>
    </recommendedName>
</protein>
<name>A0A7W7NSP1_9SPHN</name>
<dbReference type="InterPro" id="IPR021719">
    <property type="entry name" value="Prot_inh_I78"/>
</dbReference>
<dbReference type="PANTHER" id="PTHR39600:SF1">
    <property type="entry name" value="PEPTIDASE INHIBITOR I78 FAMILY PROTEIN"/>
    <property type="match status" value="1"/>
</dbReference>
<proteinExistence type="predicted"/>
<organism evidence="1 2">
    <name type="scientific">Sphingomonas kyeonggiensis</name>
    <dbReference type="NCBI Taxonomy" id="1268553"/>
    <lineage>
        <taxon>Bacteria</taxon>
        <taxon>Pseudomonadati</taxon>
        <taxon>Pseudomonadota</taxon>
        <taxon>Alphaproteobacteria</taxon>
        <taxon>Sphingomonadales</taxon>
        <taxon>Sphingomonadaceae</taxon>
        <taxon>Sphingomonas</taxon>
    </lineage>
</organism>
<comment type="caution">
    <text evidence="1">The sequence shown here is derived from an EMBL/GenBank/DDBJ whole genome shotgun (WGS) entry which is preliminary data.</text>
</comment>
<dbReference type="EMBL" id="JACHLN010000002">
    <property type="protein sequence ID" value="MBB4838834.1"/>
    <property type="molecule type" value="Genomic_DNA"/>
</dbReference>
<accession>A0A7W7NSP1</accession>
<evidence type="ECO:0000313" key="2">
    <source>
        <dbReference type="Proteomes" id="UP000575241"/>
    </source>
</evidence>
<reference evidence="1 2" key="1">
    <citation type="submission" date="2020-08" db="EMBL/GenBank/DDBJ databases">
        <title>Functional genomics of gut bacteria from endangered species of beetles.</title>
        <authorList>
            <person name="Carlos-Shanley C."/>
        </authorList>
    </citation>
    <scope>NUCLEOTIDE SEQUENCE [LARGE SCALE GENOMIC DNA]</scope>
    <source>
        <strain evidence="1 2">S00224</strain>
    </source>
</reference>
<dbReference type="PANTHER" id="PTHR39600">
    <property type="entry name" value="PEPTIDASE INHIBITOR I78 FAMILY PROTEIN"/>
    <property type="match status" value="1"/>
</dbReference>
<dbReference type="Gene3D" id="3.30.10.10">
    <property type="entry name" value="Trypsin Inhibitor V, subunit A"/>
    <property type="match status" value="1"/>
</dbReference>
<dbReference type="Proteomes" id="UP000575241">
    <property type="component" value="Unassembled WGS sequence"/>
</dbReference>
<evidence type="ECO:0000313" key="1">
    <source>
        <dbReference type="EMBL" id="MBB4838834.1"/>
    </source>
</evidence>
<dbReference type="RefSeq" id="WP_184165986.1">
    <property type="nucleotide sequence ID" value="NZ_JACHLN010000002.1"/>
</dbReference>
<dbReference type="AlphaFoldDB" id="A0A7W7NSP1"/>
<keyword evidence="2" id="KW-1185">Reference proteome</keyword>
<dbReference type="PROSITE" id="PS51257">
    <property type="entry name" value="PROKAR_LIPOPROTEIN"/>
    <property type="match status" value="1"/>
</dbReference>